<dbReference type="Proteomes" id="UP000244903">
    <property type="component" value="Chromosome"/>
</dbReference>
<dbReference type="Gene3D" id="3.30.70.100">
    <property type="match status" value="1"/>
</dbReference>
<evidence type="ECO:0000313" key="3">
    <source>
        <dbReference type="Proteomes" id="UP000244903"/>
    </source>
</evidence>
<accession>A0AAD0JTF3</accession>
<evidence type="ECO:0000313" key="2">
    <source>
        <dbReference type="EMBL" id="AWH95086.1"/>
    </source>
</evidence>
<dbReference type="InterPro" id="IPR011008">
    <property type="entry name" value="Dimeric_a/b-barrel"/>
</dbReference>
<sequence length="113" mass="12310">MTGSQKHSPFILINTFTPVEGGIDALAAFQIDEMQDMRAEAASHGWRGNEVYRTRDGASLIVVTRFRSAEAKESWVETDRFRRHVEGIAPLIKGVVSVPVALIATHSGSGDAD</sequence>
<gene>
    <name evidence="2" type="ORF">A6048_05870</name>
</gene>
<dbReference type="SUPFAM" id="SSF54909">
    <property type="entry name" value="Dimeric alpha+beta barrel"/>
    <property type="match status" value="1"/>
</dbReference>
<name>A0AAD0JTF3_9ACTN</name>
<feature type="domain" description="ABM" evidence="1">
    <location>
        <begin position="9"/>
        <end position="86"/>
    </location>
</feature>
<dbReference type="EMBL" id="CP015453">
    <property type="protein sequence ID" value="AWH95086.1"/>
    <property type="molecule type" value="Genomic_DNA"/>
</dbReference>
<protein>
    <recommendedName>
        <fullName evidence="1">ABM domain-containing protein</fullName>
    </recommendedName>
</protein>
<evidence type="ECO:0000259" key="1">
    <source>
        <dbReference type="Pfam" id="PF03992"/>
    </source>
</evidence>
<dbReference type="AlphaFoldDB" id="A0AAD0JTF3"/>
<dbReference type="InterPro" id="IPR007138">
    <property type="entry name" value="ABM_dom"/>
</dbReference>
<dbReference type="Pfam" id="PF03992">
    <property type="entry name" value="ABM"/>
    <property type="match status" value="1"/>
</dbReference>
<proteinExistence type="predicted"/>
<dbReference type="KEGG" id="dpc:A6048_05870"/>
<keyword evidence="3" id="KW-1185">Reference proteome</keyword>
<organism evidence="2 3">
    <name type="scientific">Dietzia psychralcaliphila</name>
    <dbReference type="NCBI Taxonomy" id="139021"/>
    <lineage>
        <taxon>Bacteria</taxon>
        <taxon>Bacillati</taxon>
        <taxon>Actinomycetota</taxon>
        <taxon>Actinomycetes</taxon>
        <taxon>Mycobacteriales</taxon>
        <taxon>Dietziaceae</taxon>
        <taxon>Dietzia</taxon>
    </lineage>
</organism>
<dbReference type="RefSeq" id="WP_107748218.1">
    <property type="nucleotide sequence ID" value="NZ_CP015453.1"/>
</dbReference>
<reference evidence="2 3" key="1">
    <citation type="submission" date="2016-04" db="EMBL/GenBank/DDBJ databases">
        <title>Complete genome sequence of the haloalkaliphilic hydrocarbon-degrading bacterium Dietzia psychralcaliphila ILA-1T, isolated from a drain of a fish product-processing plant.</title>
        <authorList>
            <person name="Zhao J."/>
            <person name="Hu B."/>
            <person name="Geng S."/>
            <person name="Nie Y."/>
            <person name="Tang Y."/>
        </authorList>
    </citation>
    <scope>NUCLEOTIDE SEQUENCE [LARGE SCALE GENOMIC DNA]</scope>
    <source>
        <strain evidence="2 3">ILA-1</strain>
    </source>
</reference>